<reference evidence="12" key="1">
    <citation type="submission" date="2021-04" db="EMBL/GenBank/DDBJ databases">
        <title>Genome based classification of Actinospica acidithermotolerans sp. nov., an actinobacterium isolated from an Indonesian hot spring.</title>
        <authorList>
            <person name="Kusuma A.B."/>
            <person name="Putra K.E."/>
            <person name="Nafisah S."/>
            <person name="Loh J."/>
            <person name="Nouioui I."/>
            <person name="Goodfellow M."/>
        </authorList>
    </citation>
    <scope>NUCLEOTIDE SEQUENCE</scope>
    <source>
        <strain evidence="12">CSCA 57</strain>
    </source>
</reference>
<dbReference type="SUPFAM" id="SSF51735">
    <property type="entry name" value="NAD(P)-binding Rossmann-fold domains"/>
    <property type="match status" value="1"/>
</dbReference>
<dbReference type="InterPro" id="IPR036291">
    <property type="entry name" value="NAD(P)-bd_dom_sf"/>
</dbReference>
<evidence type="ECO:0000259" key="11">
    <source>
        <dbReference type="Pfam" id="PF18317"/>
    </source>
</evidence>
<dbReference type="AlphaFoldDB" id="A0A941ET61"/>
<dbReference type="PANTHER" id="PTHR21089">
    <property type="entry name" value="SHIKIMATE DEHYDROGENASE"/>
    <property type="match status" value="1"/>
</dbReference>
<feature type="binding site" evidence="8">
    <location>
        <begin position="21"/>
        <end position="23"/>
    </location>
    <ligand>
        <name>shikimate</name>
        <dbReference type="ChEBI" id="CHEBI:36208"/>
    </ligand>
</feature>
<evidence type="ECO:0000256" key="1">
    <source>
        <dbReference type="ARBA" id="ARBA00004871"/>
    </source>
</evidence>
<protein>
    <recommendedName>
        <fullName evidence="8">Shikimate dehydrogenase (NADP(+))</fullName>
        <shortName evidence="8">SDH</shortName>
        <ecNumber evidence="8">1.1.1.25</ecNumber>
    </recommendedName>
</protein>
<comment type="pathway">
    <text evidence="7">Aromatic compound metabolism; 3,4-dihydroxybenzoate biosynthesis; 3-dehydroquinate from D-quinate (NAD(+) route).</text>
</comment>
<dbReference type="SUPFAM" id="SSF53223">
    <property type="entry name" value="Aminoacid dehydrogenase-like, N-terminal domain"/>
    <property type="match status" value="1"/>
</dbReference>
<evidence type="ECO:0000313" key="13">
    <source>
        <dbReference type="Proteomes" id="UP000675781"/>
    </source>
</evidence>
<keyword evidence="4 8" id="KW-0057">Aromatic amino acid biosynthesis</keyword>
<comment type="similarity">
    <text evidence="8">Belongs to the shikimate dehydrogenase family.</text>
</comment>
<proteinExistence type="inferred from homology"/>
<feature type="domain" description="Saccharopine dehydrogenase NADP binding" evidence="9">
    <location>
        <begin position="133"/>
        <end position="208"/>
    </location>
</feature>
<dbReference type="GO" id="GO:0009423">
    <property type="term" value="P:chorismate biosynthetic process"/>
    <property type="evidence" value="ECO:0007669"/>
    <property type="project" value="UniProtKB-UniRule"/>
</dbReference>
<dbReference type="HAMAP" id="MF_00222">
    <property type="entry name" value="Shikimate_DH_AroE"/>
    <property type="match status" value="1"/>
</dbReference>
<dbReference type="Gene3D" id="3.40.50.10860">
    <property type="entry name" value="Leucine Dehydrogenase, chain A, domain 1"/>
    <property type="match status" value="1"/>
</dbReference>
<keyword evidence="3 8" id="KW-0560">Oxidoreductase</keyword>
<feature type="binding site" evidence="8">
    <location>
        <position position="235"/>
    </location>
    <ligand>
        <name>shikimate</name>
        <dbReference type="ChEBI" id="CHEBI:36208"/>
    </ligand>
</feature>
<evidence type="ECO:0000256" key="5">
    <source>
        <dbReference type="ARBA" id="ARBA00051639"/>
    </source>
</evidence>
<dbReference type="InterPro" id="IPR005097">
    <property type="entry name" value="Sacchrp_dh_NADP-bd"/>
</dbReference>
<dbReference type="InterPro" id="IPR013708">
    <property type="entry name" value="Shikimate_DH-bd_N"/>
</dbReference>
<gene>
    <name evidence="8" type="primary">aroE</name>
    <name evidence="12" type="ORF">KDL01_15300</name>
</gene>
<feature type="binding site" evidence="8">
    <location>
        <begin position="137"/>
        <end position="141"/>
    </location>
    <ligand>
        <name>NADP(+)</name>
        <dbReference type="ChEBI" id="CHEBI:58349"/>
    </ligand>
</feature>
<dbReference type="CDD" id="cd01065">
    <property type="entry name" value="NAD_bind_Shikimate_DH"/>
    <property type="match status" value="1"/>
</dbReference>
<comment type="catalytic activity">
    <reaction evidence="8">
        <text>shikimate + NADP(+) = 3-dehydroshikimate + NADPH + H(+)</text>
        <dbReference type="Rhea" id="RHEA:17737"/>
        <dbReference type="ChEBI" id="CHEBI:15378"/>
        <dbReference type="ChEBI" id="CHEBI:16630"/>
        <dbReference type="ChEBI" id="CHEBI:36208"/>
        <dbReference type="ChEBI" id="CHEBI:57783"/>
        <dbReference type="ChEBI" id="CHEBI:58349"/>
        <dbReference type="EC" id="1.1.1.25"/>
    </reaction>
</comment>
<feature type="binding site" evidence="8">
    <location>
        <position position="233"/>
    </location>
    <ligand>
        <name>NADP(+)</name>
        <dbReference type="ChEBI" id="CHEBI:58349"/>
    </ligand>
</feature>
<feature type="binding site" evidence="8">
    <location>
        <position position="263"/>
    </location>
    <ligand>
        <name>shikimate</name>
        <dbReference type="ChEBI" id="CHEBI:36208"/>
    </ligand>
</feature>
<keyword evidence="8" id="KW-0521">NADP</keyword>
<dbReference type="GO" id="GO:0005829">
    <property type="term" value="C:cytosol"/>
    <property type="evidence" value="ECO:0007669"/>
    <property type="project" value="TreeGrafter"/>
</dbReference>
<evidence type="ECO:0000256" key="4">
    <source>
        <dbReference type="ARBA" id="ARBA00023141"/>
    </source>
</evidence>
<dbReference type="Pfam" id="PF18317">
    <property type="entry name" value="SDH_C"/>
    <property type="match status" value="1"/>
</dbReference>
<evidence type="ECO:0000256" key="3">
    <source>
        <dbReference type="ARBA" id="ARBA00023002"/>
    </source>
</evidence>
<feature type="active site" description="Proton acceptor" evidence="8">
    <location>
        <position position="77"/>
    </location>
</feature>
<comment type="caution">
    <text evidence="8">Lacks conserved residue(s) required for the propagation of feature annotation.</text>
</comment>
<comment type="catalytic activity">
    <reaction evidence="6">
        <text>shikimate + NAD(+) = 3-dehydroshikimate + NADH + H(+)</text>
        <dbReference type="Rhea" id="RHEA:17741"/>
        <dbReference type="ChEBI" id="CHEBI:15378"/>
        <dbReference type="ChEBI" id="CHEBI:16630"/>
        <dbReference type="ChEBI" id="CHEBI:36208"/>
        <dbReference type="ChEBI" id="CHEBI:57540"/>
        <dbReference type="ChEBI" id="CHEBI:57945"/>
    </reaction>
</comment>
<feature type="domain" description="Shikimate dehydrogenase substrate binding N-terminal" evidence="10">
    <location>
        <begin position="13"/>
        <end position="100"/>
    </location>
</feature>
<dbReference type="GO" id="GO:0004764">
    <property type="term" value="F:shikimate 3-dehydrogenase (NADP+) activity"/>
    <property type="evidence" value="ECO:0007669"/>
    <property type="project" value="UniProtKB-UniRule"/>
</dbReference>
<dbReference type="GO" id="GO:0030266">
    <property type="term" value="F:quinate 3-dehydrogenase (NAD+) activity"/>
    <property type="evidence" value="ECO:0007669"/>
    <property type="project" value="UniProtKB-EC"/>
</dbReference>
<organism evidence="12 13">
    <name type="scientific">Actinospica durhamensis</name>
    <dbReference type="NCBI Taxonomy" id="1508375"/>
    <lineage>
        <taxon>Bacteria</taxon>
        <taxon>Bacillati</taxon>
        <taxon>Actinomycetota</taxon>
        <taxon>Actinomycetes</taxon>
        <taxon>Catenulisporales</taxon>
        <taxon>Actinospicaceae</taxon>
        <taxon>Actinospica</taxon>
    </lineage>
</organism>
<name>A0A941ET61_9ACTN</name>
<evidence type="ECO:0000256" key="2">
    <source>
        <dbReference type="ARBA" id="ARBA00022605"/>
    </source>
</evidence>
<dbReference type="EMBL" id="JAGSOG010000065">
    <property type="protein sequence ID" value="MBR7834639.1"/>
    <property type="molecule type" value="Genomic_DNA"/>
</dbReference>
<feature type="binding site" evidence="8">
    <location>
        <position position="73"/>
    </location>
    <ligand>
        <name>shikimate</name>
        <dbReference type="ChEBI" id="CHEBI:36208"/>
    </ligand>
</feature>
<dbReference type="InterPro" id="IPR041121">
    <property type="entry name" value="SDH_C"/>
</dbReference>
<evidence type="ECO:0000259" key="9">
    <source>
        <dbReference type="Pfam" id="PF03435"/>
    </source>
</evidence>
<dbReference type="GO" id="GO:0008652">
    <property type="term" value="P:amino acid biosynthetic process"/>
    <property type="evidence" value="ECO:0007669"/>
    <property type="project" value="UniProtKB-KW"/>
</dbReference>
<comment type="subunit">
    <text evidence="8">Homodimer.</text>
</comment>
<dbReference type="InterPro" id="IPR046346">
    <property type="entry name" value="Aminoacid_DH-like_N_sf"/>
</dbReference>
<accession>A0A941ET61</accession>
<dbReference type="Pfam" id="PF08501">
    <property type="entry name" value="Shikimate_dh_N"/>
    <property type="match status" value="1"/>
</dbReference>
<keyword evidence="13" id="KW-1185">Reference proteome</keyword>
<feature type="binding site" evidence="8">
    <location>
        <position position="113"/>
    </location>
    <ligand>
        <name>shikimate</name>
        <dbReference type="ChEBI" id="CHEBI:36208"/>
    </ligand>
</feature>
<comment type="caution">
    <text evidence="12">The sequence shown here is derived from an EMBL/GenBank/DDBJ whole genome shotgun (WGS) entry which is preliminary data.</text>
</comment>
<dbReference type="InterPro" id="IPR022893">
    <property type="entry name" value="Shikimate_DH_fam"/>
</dbReference>
<feature type="binding site" evidence="8">
    <location>
        <position position="256"/>
    </location>
    <ligand>
        <name>NADP(+)</name>
        <dbReference type="ChEBI" id="CHEBI:58349"/>
    </ligand>
</feature>
<comment type="catalytic activity">
    <reaction evidence="5">
        <text>L-quinate + NAD(+) = 3-dehydroquinate + NADH + H(+)</text>
        <dbReference type="Rhea" id="RHEA:22364"/>
        <dbReference type="ChEBI" id="CHEBI:15378"/>
        <dbReference type="ChEBI" id="CHEBI:29751"/>
        <dbReference type="ChEBI" id="CHEBI:32364"/>
        <dbReference type="ChEBI" id="CHEBI:57540"/>
        <dbReference type="ChEBI" id="CHEBI:57945"/>
        <dbReference type="EC" id="1.1.1.24"/>
    </reaction>
</comment>
<dbReference type="NCBIfam" id="NF001319">
    <property type="entry name" value="PRK00258.3-3"/>
    <property type="match status" value="1"/>
</dbReference>
<evidence type="ECO:0000256" key="6">
    <source>
        <dbReference type="ARBA" id="ARBA00052329"/>
    </source>
</evidence>
<dbReference type="EC" id="1.1.1.25" evidence="8"/>
<evidence type="ECO:0000313" key="12">
    <source>
        <dbReference type="EMBL" id="MBR7834639.1"/>
    </source>
</evidence>
<dbReference type="NCBIfam" id="NF009201">
    <property type="entry name" value="PRK12549.1"/>
    <property type="match status" value="1"/>
</dbReference>
<feature type="binding site" evidence="8">
    <location>
        <position position="98"/>
    </location>
    <ligand>
        <name>shikimate</name>
        <dbReference type="ChEBI" id="CHEBI:36208"/>
    </ligand>
</feature>
<dbReference type="Gene3D" id="3.40.50.720">
    <property type="entry name" value="NAD(P)-binding Rossmann-like Domain"/>
    <property type="match status" value="1"/>
</dbReference>
<dbReference type="Proteomes" id="UP000675781">
    <property type="component" value="Unassembled WGS sequence"/>
</dbReference>
<comment type="function">
    <text evidence="8">Involved in the biosynthesis of the chorismate, which leads to the biosynthesis of aromatic amino acids. Catalyzes the reversible NADPH linked reduction of 3-dehydroshikimate (DHSA) to yield shikimate (SA).</text>
</comment>
<dbReference type="GO" id="GO:0009073">
    <property type="term" value="P:aromatic amino acid family biosynthetic process"/>
    <property type="evidence" value="ECO:0007669"/>
    <property type="project" value="UniProtKB-KW"/>
</dbReference>
<dbReference type="GO" id="GO:0019632">
    <property type="term" value="P:shikimate metabolic process"/>
    <property type="evidence" value="ECO:0007669"/>
    <property type="project" value="UniProtKB-ARBA"/>
</dbReference>
<dbReference type="FunFam" id="3.40.50.720:FF:000086">
    <property type="entry name" value="Quinate/shikimate dehydrogenase"/>
    <property type="match status" value="1"/>
</dbReference>
<evidence type="ECO:0000259" key="10">
    <source>
        <dbReference type="Pfam" id="PF08501"/>
    </source>
</evidence>
<evidence type="ECO:0000256" key="8">
    <source>
        <dbReference type="HAMAP-Rule" id="MF_00222"/>
    </source>
</evidence>
<comment type="pathway">
    <text evidence="1 8">Metabolic intermediate biosynthesis; chorismate biosynthesis; chorismate from D-erythrose 4-phosphate and phosphoenolpyruvate: step 4/7.</text>
</comment>
<evidence type="ECO:0000256" key="7">
    <source>
        <dbReference type="ARBA" id="ARBA00060613"/>
    </source>
</evidence>
<dbReference type="GO" id="GO:0050661">
    <property type="term" value="F:NADP binding"/>
    <property type="evidence" value="ECO:0007669"/>
    <property type="project" value="TreeGrafter"/>
</dbReference>
<sequence>MNALHQPSYLTGLIGAGIGPSLSPPLHHSEAARHSLRLLYRIIDIDVLGAEPEEAGRLLAAARTLGFDGLNITHPCKQVIIEHLDALDPEAAALGAVNTVVLRDGRAVGYNTDSLGFARGFVRTLPDVPRDAVVQLGAGGAGSAVAHALLGEIVGARRLTIVDRQADRARALAAALRRRFGEECAVAAAPENLAEHLEGADGLVNATPVGMAAHPGLPLPDALVREDLWVAEVVYMPLETELLRLARERGCRTVDGGGMLVYQAAEAFRLFTGRDPDIDAMFEDYHALVAPGGVEPAAAAPAAVAPDPE</sequence>
<dbReference type="Pfam" id="PF03435">
    <property type="entry name" value="Sacchrp_dh_NADP"/>
    <property type="match status" value="1"/>
</dbReference>
<keyword evidence="2 8" id="KW-0028">Amino-acid biosynthesis</keyword>
<dbReference type="PANTHER" id="PTHR21089:SF1">
    <property type="entry name" value="BIFUNCTIONAL 3-DEHYDROQUINATE DEHYDRATASE_SHIKIMATE DEHYDROGENASE, CHLOROPLASTIC"/>
    <property type="match status" value="1"/>
</dbReference>
<feature type="domain" description="SDH C-terminal" evidence="11">
    <location>
        <begin position="258"/>
        <end position="281"/>
    </location>
</feature>